<dbReference type="OrthoDB" id="9802815at2"/>
<dbReference type="SUPFAM" id="SSF50486">
    <property type="entry name" value="FMT C-terminal domain-like"/>
    <property type="match status" value="1"/>
</dbReference>
<reference evidence="2 3" key="1">
    <citation type="submission" date="2018-06" db="EMBL/GenBank/DDBJ databases">
        <authorList>
            <consortium name="Pathogen Informatics"/>
            <person name="Doyle S."/>
        </authorList>
    </citation>
    <scope>NUCLEOTIDE SEQUENCE [LARGE SCALE GENOMIC DNA]</scope>
    <source>
        <strain evidence="2 3">NCTC13315</strain>
    </source>
</reference>
<dbReference type="InterPro" id="IPR036477">
    <property type="entry name" value="Formyl_transf_N_sf"/>
</dbReference>
<dbReference type="PANTHER" id="PTHR11138">
    <property type="entry name" value="METHIONYL-TRNA FORMYLTRANSFERASE"/>
    <property type="match status" value="1"/>
</dbReference>
<dbReference type="SUPFAM" id="SSF53328">
    <property type="entry name" value="Formyltransferase"/>
    <property type="match status" value="1"/>
</dbReference>
<dbReference type="Gene3D" id="3.40.50.12230">
    <property type="match status" value="1"/>
</dbReference>
<dbReference type="RefSeq" id="WP_115303415.1">
    <property type="nucleotide sequence ID" value="NZ_CAAAHO010000002.1"/>
</dbReference>
<feature type="domain" description="Formyl transferase C-terminal" evidence="1">
    <location>
        <begin position="210"/>
        <end position="293"/>
    </location>
</feature>
<dbReference type="PANTHER" id="PTHR11138:SF5">
    <property type="entry name" value="METHIONYL-TRNA FORMYLTRANSFERASE, MITOCHONDRIAL"/>
    <property type="match status" value="1"/>
</dbReference>
<dbReference type="InterPro" id="IPR011034">
    <property type="entry name" value="Formyl_transferase-like_C_sf"/>
</dbReference>
<evidence type="ECO:0000313" key="2">
    <source>
        <dbReference type="EMBL" id="STX29745.1"/>
    </source>
</evidence>
<dbReference type="Proteomes" id="UP000254968">
    <property type="component" value="Unassembled WGS sequence"/>
</dbReference>
<evidence type="ECO:0000313" key="3">
    <source>
        <dbReference type="Proteomes" id="UP000254968"/>
    </source>
</evidence>
<protein>
    <submittedName>
        <fullName evidence="2">Polymyxin resistance protein PmrI</fullName>
    </submittedName>
</protein>
<dbReference type="InterPro" id="IPR005793">
    <property type="entry name" value="Formyl_trans_C"/>
</dbReference>
<dbReference type="AlphaFoldDB" id="A0A378I4V1"/>
<sequence>MSHYRVCFFGVKETTRLIVEYLHAHKVHIDLIISIDESVLLKNHVADYCSLAETAKRIGADFYCVKDYSLKRLNDEFFAKHTFGVGIVYGWQRLIPSSIISKFQYGIFGFHASPEALPGGRGRSPLNWGIILGKKKLYNHCFKYVTEADAGEIYSVKVFSITSHDTIMTVLYKSLLTAREEIIKLLQDIKLGPLKLQPQNGKPWFFPKRTPEDGLIDFTKDKTNTIINLVRGVSRPFPGAFCYTYDGKLIIWEAWEFDRLIDFSAWQPGQVVDVLYEMPVVRTIDGSIVIRESEGPILKSRDLLLAKQPPLP</sequence>
<dbReference type="GO" id="GO:0005829">
    <property type="term" value="C:cytosol"/>
    <property type="evidence" value="ECO:0007669"/>
    <property type="project" value="TreeGrafter"/>
</dbReference>
<accession>A0A378I4V1</accession>
<dbReference type="GO" id="GO:0004479">
    <property type="term" value="F:methionyl-tRNA formyltransferase activity"/>
    <property type="evidence" value="ECO:0007669"/>
    <property type="project" value="TreeGrafter"/>
</dbReference>
<gene>
    <name evidence="2" type="primary">arnA_2</name>
    <name evidence="2" type="ORF">NCTC13315_02297</name>
</gene>
<evidence type="ECO:0000259" key="1">
    <source>
        <dbReference type="Pfam" id="PF02911"/>
    </source>
</evidence>
<organism evidence="2 3">
    <name type="scientific">Legionella beliardensis</name>
    <dbReference type="NCBI Taxonomy" id="91822"/>
    <lineage>
        <taxon>Bacteria</taxon>
        <taxon>Pseudomonadati</taxon>
        <taxon>Pseudomonadota</taxon>
        <taxon>Gammaproteobacteria</taxon>
        <taxon>Legionellales</taxon>
        <taxon>Legionellaceae</taxon>
        <taxon>Legionella</taxon>
    </lineage>
</organism>
<dbReference type="Pfam" id="PF02911">
    <property type="entry name" value="Formyl_trans_C"/>
    <property type="match status" value="1"/>
</dbReference>
<proteinExistence type="predicted"/>
<keyword evidence="3" id="KW-1185">Reference proteome</keyword>
<name>A0A378I4V1_9GAMM</name>
<dbReference type="EMBL" id="UGNV01000001">
    <property type="protein sequence ID" value="STX29745.1"/>
    <property type="molecule type" value="Genomic_DNA"/>
</dbReference>